<comment type="pathway">
    <text evidence="1 10">Phospholipid metabolism; phosphatidylglycerol biosynthesis; phosphatidylglycerol from CDP-diacylglycerol: step 1/2.</text>
</comment>
<dbReference type="GO" id="GO:0032049">
    <property type="term" value="P:cardiolipin biosynthetic process"/>
    <property type="evidence" value="ECO:0007669"/>
    <property type="project" value="EnsemblFungi"/>
</dbReference>
<proteinExistence type="inferred from homology"/>
<comment type="function">
    <text evidence="10">Functions in the biosynthesis of the anionic phospholipids phosphatidylglycerol and cardiolipin.</text>
</comment>
<dbReference type="STRING" id="796925.A0A137P1C6"/>
<keyword evidence="6 10" id="KW-0443">Lipid metabolism</keyword>
<feature type="domain" description="PLD phosphodiesterase" evidence="11">
    <location>
        <begin position="167"/>
        <end position="193"/>
    </location>
</feature>
<keyword evidence="4 10" id="KW-0808">Transferase</keyword>
<dbReference type="OrthoDB" id="10250191at2759"/>
<dbReference type="PIRSF" id="PIRSF000850">
    <property type="entry name" value="Phospholipase_D_PSS"/>
    <property type="match status" value="1"/>
</dbReference>
<keyword evidence="10" id="KW-0547">Nucleotide-binding</keyword>
<protein>
    <recommendedName>
        <fullName evidence="10">CDP-diacylglycerol--glycerol-3-phosphate 3-phosphatidyltransferase</fullName>
        <ecNumber evidence="10">2.7.8.5</ecNumber>
    </recommendedName>
</protein>
<evidence type="ECO:0000256" key="9">
    <source>
        <dbReference type="ARBA" id="ARBA00048586"/>
    </source>
</evidence>
<dbReference type="GO" id="GO:0005524">
    <property type="term" value="F:ATP binding"/>
    <property type="evidence" value="ECO:0007669"/>
    <property type="project" value="UniProtKB-KW"/>
</dbReference>
<gene>
    <name evidence="12" type="ORF">CONCODRAFT_8773</name>
</gene>
<comment type="catalytic activity">
    <reaction evidence="9 10">
        <text>a CDP-1,2-diacyl-sn-glycerol + sn-glycerol 3-phosphate = a 1,2-diacyl-sn-glycero-3-phospho-(1'-sn-glycero-3'-phosphate) + CMP + H(+)</text>
        <dbReference type="Rhea" id="RHEA:12593"/>
        <dbReference type="ChEBI" id="CHEBI:15378"/>
        <dbReference type="ChEBI" id="CHEBI:57597"/>
        <dbReference type="ChEBI" id="CHEBI:58332"/>
        <dbReference type="ChEBI" id="CHEBI:60110"/>
        <dbReference type="ChEBI" id="CHEBI:60377"/>
        <dbReference type="EC" id="2.7.8.5"/>
    </reaction>
</comment>
<dbReference type="Proteomes" id="UP000070444">
    <property type="component" value="Unassembled WGS sequence"/>
</dbReference>
<evidence type="ECO:0000256" key="10">
    <source>
        <dbReference type="RuleBase" id="RU365024"/>
    </source>
</evidence>
<accession>A0A137P1C6</accession>
<evidence type="ECO:0000313" key="13">
    <source>
        <dbReference type="Proteomes" id="UP000070444"/>
    </source>
</evidence>
<evidence type="ECO:0000256" key="3">
    <source>
        <dbReference type="ARBA" id="ARBA00022516"/>
    </source>
</evidence>
<sequence>MLNSRTIPKLISASNAIKSLKLRQFSSKTLYEALEPISFLPSVTATIPVKAKDIKILQQPKDFYKSLIDRIQTAKERIVLSSLYIGESETELVEVIHNQLKKNPNLKVDILLDCLRGTRPSKSGQTSVLSLLPALNEFSDRFSLHLYHTPDLNGFTKLLIPNRFNEGVGLMHIKGYLIDNDLLLSGANLNNDYFKNRQDRYYWFNNSNNLSSYFSNLISTINSISYKVTPRSPKDYYLKMTDEKVPDPVNKSEEFKKLAKSKLSNFLHMTTSESASQLDKLNDDSVDTVVFPTLQMKPLGIDLDSRVTKGLMSHLNQAGRMVGKGKSAYTNVISTSYFNLDPMYLDSILNTSGQFNVLTSAPEANGFYTSKGVSNLLPDGYTLSETQFLQTCKRNNKLSKIKLFEYKKDDWTFHAKGWWIFEPQSNAPFLTWIGSPNYNYRSVHRDLEFQSMLVTTNEDLQYEMKKELDQILDHCNRVDEDVLSSEEREPRLMAKILFPMVKTML</sequence>
<evidence type="ECO:0000256" key="4">
    <source>
        <dbReference type="ARBA" id="ARBA00022679"/>
    </source>
</evidence>
<dbReference type="InterPro" id="IPR001736">
    <property type="entry name" value="PLipase_D/transphosphatidylase"/>
</dbReference>
<dbReference type="UniPathway" id="UPA00084">
    <property type="reaction ID" value="UER00503"/>
</dbReference>
<dbReference type="PROSITE" id="PS50035">
    <property type="entry name" value="PLD"/>
    <property type="match status" value="1"/>
</dbReference>
<keyword evidence="13" id="KW-1185">Reference proteome</keyword>
<evidence type="ECO:0000256" key="8">
    <source>
        <dbReference type="ARBA" id="ARBA00023264"/>
    </source>
</evidence>
<dbReference type="CDD" id="cd09135">
    <property type="entry name" value="PLDc_PGS1_euk_1"/>
    <property type="match status" value="1"/>
</dbReference>
<evidence type="ECO:0000256" key="5">
    <source>
        <dbReference type="ARBA" id="ARBA00022737"/>
    </source>
</evidence>
<keyword evidence="3 10" id="KW-0444">Lipid biosynthesis</keyword>
<keyword evidence="7 10" id="KW-0594">Phospholipid biosynthesis</keyword>
<dbReference type="AlphaFoldDB" id="A0A137P1C6"/>
<comment type="subcellular location">
    <subcellularLocation>
        <location evidence="10">Mitochondrion</location>
    </subcellularLocation>
</comment>
<name>A0A137P1C6_CONC2</name>
<dbReference type="PANTHER" id="PTHR12586">
    <property type="entry name" value="CDP-DIACYLGLYCEROL--SERINE O-PHOSPHATIDYLTRANSFERASE"/>
    <property type="match status" value="1"/>
</dbReference>
<dbReference type="PANTHER" id="PTHR12586:SF1">
    <property type="entry name" value="CDP-DIACYLGLYCEROL--GLYCEROL-3-PHOSPHATE 3-PHOSPHATIDYLTRANSFERASE, MITOCHONDRIAL"/>
    <property type="match status" value="1"/>
</dbReference>
<dbReference type="SMART" id="SM00155">
    <property type="entry name" value="PLDc"/>
    <property type="match status" value="2"/>
</dbReference>
<dbReference type="OMA" id="HKCLAQC"/>
<evidence type="ECO:0000256" key="7">
    <source>
        <dbReference type="ARBA" id="ARBA00023209"/>
    </source>
</evidence>
<evidence type="ECO:0000313" key="12">
    <source>
        <dbReference type="EMBL" id="KXN68865.1"/>
    </source>
</evidence>
<evidence type="ECO:0000256" key="6">
    <source>
        <dbReference type="ARBA" id="ARBA00023098"/>
    </source>
</evidence>
<evidence type="ECO:0000256" key="2">
    <source>
        <dbReference type="ARBA" id="ARBA00010682"/>
    </source>
</evidence>
<dbReference type="CDD" id="cd09137">
    <property type="entry name" value="PLDc_PGS1_euk_2"/>
    <property type="match status" value="1"/>
</dbReference>
<dbReference type="InterPro" id="IPR016270">
    <property type="entry name" value="PGS1"/>
</dbReference>
<evidence type="ECO:0000259" key="11">
    <source>
        <dbReference type="PROSITE" id="PS50035"/>
    </source>
</evidence>
<reference evidence="12 13" key="1">
    <citation type="journal article" date="2015" name="Genome Biol. Evol.">
        <title>Phylogenomic analyses indicate that early fungi evolved digesting cell walls of algal ancestors of land plants.</title>
        <authorList>
            <person name="Chang Y."/>
            <person name="Wang S."/>
            <person name="Sekimoto S."/>
            <person name="Aerts A.L."/>
            <person name="Choi C."/>
            <person name="Clum A."/>
            <person name="LaButti K.M."/>
            <person name="Lindquist E.A."/>
            <person name="Yee Ngan C."/>
            <person name="Ohm R.A."/>
            <person name="Salamov A.A."/>
            <person name="Grigoriev I.V."/>
            <person name="Spatafora J.W."/>
            <person name="Berbee M.L."/>
        </authorList>
    </citation>
    <scope>NUCLEOTIDE SEQUENCE [LARGE SCALE GENOMIC DNA]</scope>
    <source>
        <strain evidence="12 13">NRRL 28638</strain>
    </source>
</reference>
<dbReference type="EC" id="2.7.8.5" evidence="10"/>
<keyword evidence="8 10" id="KW-1208">Phospholipid metabolism</keyword>
<keyword evidence="10" id="KW-0496">Mitochondrion</keyword>
<organism evidence="12 13">
    <name type="scientific">Conidiobolus coronatus (strain ATCC 28846 / CBS 209.66 / NRRL 28638)</name>
    <name type="common">Delacroixia coronata</name>
    <dbReference type="NCBI Taxonomy" id="796925"/>
    <lineage>
        <taxon>Eukaryota</taxon>
        <taxon>Fungi</taxon>
        <taxon>Fungi incertae sedis</taxon>
        <taxon>Zoopagomycota</taxon>
        <taxon>Entomophthoromycotina</taxon>
        <taxon>Entomophthoromycetes</taxon>
        <taxon>Entomophthorales</taxon>
        <taxon>Ancylistaceae</taxon>
        <taxon>Conidiobolus</taxon>
    </lineage>
</organism>
<dbReference type="GO" id="GO:0031966">
    <property type="term" value="C:mitochondrial membrane"/>
    <property type="evidence" value="ECO:0007669"/>
    <property type="project" value="EnsemblFungi"/>
</dbReference>
<dbReference type="SUPFAM" id="SSF56024">
    <property type="entry name" value="Phospholipase D/nuclease"/>
    <property type="match status" value="1"/>
</dbReference>
<comment type="similarity">
    <text evidence="2 10">Belongs to the CDP-alcohol phosphatidyltransferase class-II family.</text>
</comment>
<keyword evidence="10" id="KW-0067">ATP-binding</keyword>
<dbReference type="GO" id="GO:0008444">
    <property type="term" value="F:CDP-diacylglycerol-glycerol-3-phosphate 3-phosphatidyltransferase activity"/>
    <property type="evidence" value="ECO:0007669"/>
    <property type="project" value="UniProtKB-EC"/>
</dbReference>
<evidence type="ECO:0000256" key="1">
    <source>
        <dbReference type="ARBA" id="ARBA00005042"/>
    </source>
</evidence>
<dbReference type="Gene3D" id="3.30.870.10">
    <property type="entry name" value="Endonuclease Chain A"/>
    <property type="match status" value="2"/>
</dbReference>
<dbReference type="EMBL" id="KQ964557">
    <property type="protein sequence ID" value="KXN68865.1"/>
    <property type="molecule type" value="Genomic_DNA"/>
</dbReference>
<keyword evidence="5" id="KW-0677">Repeat</keyword>